<dbReference type="InterPro" id="IPR006638">
    <property type="entry name" value="Elp3/MiaA/NifB-like_rSAM"/>
</dbReference>
<dbReference type="InterPro" id="IPR007197">
    <property type="entry name" value="rSAM"/>
</dbReference>
<dbReference type="InterPro" id="IPR013785">
    <property type="entry name" value="Aldolase_TIM"/>
</dbReference>
<dbReference type="Gene3D" id="3.20.20.70">
    <property type="entry name" value="Aldolase class I"/>
    <property type="match status" value="1"/>
</dbReference>
<evidence type="ECO:0000256" key="4">
    <source>
        <dbReference type="ARBA" id="ARBA00022588"/>
    </source>
</evidence>
<dbReference type="EMBL" id="HBUF01051978">
    <property type="protein sequence ID" value="CAG6622176.1"/>
    <property type="molecule type" value="Transcribed_RNA"/>
</dbReference>
<comment type="cofactor">
    <cofactor evidence="1">
        <name>[4Fe-4S] cluster</name>
        <dbReference type="ChEBI" id="CHEBI:49883"/>
    </cofactor>
</comment>
<evidence type="ECO:0000256" key="14">
    <source>
        <dbReference type="ARBA" id="ARBA00035038"/>
    </source>
</evidence>
<reference evidence="18" key="1">
    <citation type="submission" date="2021-05" db="EMBL/GenBank/DDBJ databases">
        <authorList>
            <person name="Alioto T."/>
            <person name="Alioto T."/>
            <person name="Gomez Garrido J."/>
        </authorList>
    </citation>
    <scope>NUCLEOTIDE SEQUENCE</scope>
</reference>
<keyword evidence="11" id="KW-0051">Antiviral defense</keyword>
<keyword evidence="9" id="KW-0408">Iron</keyword>
<evidence type="ECO:0000256" key="12">
    <source>
        <dbReference type="ARBA" id="ARBA00023136"/>
    </source>
</evidence>
<keyword evidence="5" id="KW-0949">S-adenosyl-L-methionine</keyword>
<evidence type="ECO:0000256" key="5">
    <source>
        <dbReference type="ARBA" id="ARBA00022691"/>
    </source>
</evidence>
<feature type="domain" description="Radical SAM core" evidence="17">
    <location>
        <begin position="37"/>
        <end position="258"/>
    </location>
</feature>
<dbReference type="PROSITE" id="PS51918">
    <property type="entry name" value="RADICAL_SAM"/>
    <property type="match status" value="1"/>
</dbReference>
<dbReference type="GO" id="GO:0003824">
    <property type="term" value="F:catalytic activity"/>
    <property type="evidence" value="ECO:0007669"/>
    <property type="project" value="InterPro"/>
</dbReference>
<keyword evidence="6" id="KW-0479">Metal-binding</keyword>
<evidence type="ECO:0000256" key="9">
    <source>
        <dbReference type="ARBA" id="ARBA00023004"/>
    </source>
</evidence>
<dbReference type="GO" id="GO:0045087">
    <property type="term" value="P:innate immune response"/>
    <property type="evidence" value="ECO:0007669"/>
    <property type="project" value="UniProtKB-KW"/>
</dbReference>
<dbReference type="EMBL" id="HBUF01051982">
    <property type="protein sequence ID" value="CAG6622180.1"/>
    <property type="molecule type" value="Transcribed_RNA"/>
</dbReference>
<dbReference type="SMART" id="SM00729">
    <property type="entry name" value="Elp3"/>
    <property type="match status" value="1"/>
</dbReference>
<dbReference type="SFLD" id="SFLDF00318">
    <property type="entry name" value="Viperin"/>
    <property type="match status" value="1"/>
</dbReference>
<dbReference type="SFLD" id="SFLDG01067">
    <property type="entry name" value="SPASM/twitch_domain_containing"/>
    <property type="match status" value="1"/>
</dbReference>
<dbReference type="NCBIfam" id="NF038283">
    <property type="entry name" value="viperin_w_prok"/>
    <property type="match status" value="1"/>
</dbReference>
<keyword evidence="3" id="KW-0004">4Fe-4S</keyword>
<keyword evidence="12" id="KW-0472">Membrane</keyword>
<evidence type="ECO:0000259" key="17">
    <source>
        <dbReference type="PROSITE" id="PS51918"/>
    </source>
</evidence>
<dbReference type="AlphaFoldDB" id="A0A8D8Q1P7"/>
<evidence type="ECO:0000256" key="16">
    <source>
        <dbReference type="ARBA" id="ARBA00035042"/>
    </source>
</evidence>
<dbReference type="EMBL" id="HBUF01051979">
    <property type="protein sequence ID" value="CAG6622177.1"/>
    <property type="molecule type" value="Transcribed_RNA"/>
</dbReference>
<comment type="subcellular location">
    <subcellularLocation>
        <location evidence="2">Endoplasmic reticulum membrane</location>
        <topology evidence="2">Peripheral membrane protein</topology>
        <orientation evidence="2">Cytoplasmic side</orientation>
    </subcellularLocation>
</comment>
<evidence type="ECO:0000313" key="18">
    <source>
        <dbReference type="EMBL" id="CAG6622176.1"/>
    </source>
</evidence>
<dbReference type="EMBL" id="HBUF01051980">
    <property type="protein sequence ID" value="CAG6622178.1"/>
    <property type="molecule type" value="Transcribed_RNA"/>
</dbReference>
<evidence type="ECO:0000256" key="6">
    <source>
        <dbReference type="ARBA" id="ARBA00022723"/>
    </source>
</evidence>
<accession>A0A8D8Q1P7</accession>
<name>A0A8D8Q1P7_9HEMI</name>
<evidence type="ECO:0000256" key="11">
    <source>
        <dbReference type="ARBA" id="ARBA00023118"/>
    </source>
</evidence>
<protein>
    <recommendedName>
        <fullName evidence="14">S-adenosylmethionine-dependent nucleotide dehydratase RSAD2</fullName>
    </recommendedName>
    <alternativeName>
        <fullName evidence="15">Radical S-adenosyl methionine domain-containing protein 2</fullName>
    </alternativeName>
    <alternativeName>
        <fullName evidence="16">Virus inhibitory protein, endoplasmic reticulum-associated, interferon-inducible</fullName>
    </alternativeName>
</protein>
<keyword evidence="7" id="KW-0256">Endoplasmic reticulum</keyword>
<evidence type="ECO:0000256" key="3">
    <source>
        <dbReference type="ARBA" id="ARBA00022485"/>
    </source>
</evidence>
<evidence type="ECO:0000256" key="2">
    <source>
        <dbReference type="ARBA" id="ARBA00004397"/>
    </source>
</evidence>
<dbReference type="InterPro" id="IPR026372">
    <property type="entry name" value="RSAD2"/>
</dbReference>
<dbReference type="NCBIfam" id="TIGR04278">
    <property type="entry name" value="viperin"/>
    <property type="match status" value="1"/>
</dbReference>
<evidence type="ECO:0000256" key="1">
    <source>
        <dbReference type="ARBA" id="ARBA00001966"/>
    </source>
</evidence>
<sequence length="331" mass="37888">MTMLLRIITLVYATILRLVRNPVDFVIAFFKQPRDLRIIPKSVNYHFTRACNYRCGFCFHTATTSFVLPLADAQQGLLLLRDAGMEKINFSGGEPFIYQKGKFVGDLVVYCKDTLQLKSVTIVSNGSLITADWMAKYGKYLDILAISCDSFDAQVNNTIGRWQNSKTNHIEKMETIREWCREFNVLFKINTVVNTYNVHEDMSARILDLQPVRWKVFQCLLIYNENVGPTALKNAETFVISDDDFDAFVARHAHVDCLVPESNVLMKNSYLILDEYMRFLNCQGDSKDPSNSILDVGVQNALKFAGFDEVAFLERGGVYKWSKAKQDTLDW</sequence>
<dbReference type="EMBL" id="HBUF01387394">
    <property type="protein sequence ID" value="CAG6732624.1"/>
    <property type="molecule type" value="Transcribed_RNA"/>
</dbReference>
<evidence type="ECO:0000256" key="10">
    <source>
        <dbReference type="ARBA" id="ARBA00023014"/>
    </source>
</evidence>
<dbReference type="GO" id="GO:0051607">
    <property type="term" value="P:defense response to virus"/>
    <property type="evidence" value="ECO:0007669"/>
    <property type="project" value="UniProtKB-KW"/>
</dbReference>
<dbReference type="GO" id="GO:0051539">
    <property type="term" value="F:4 iron, 4 sulfur cluster binding"/>
    <property type="evidence" value="ECO:0007669"/>
    <property type="project" value="UniProtKB-KW"/>
</dbReference>
<dbReference type="PANTHER" id="PTHR21339">
    <property type="entry name" value="RADICAL S-ADENOSYL METHIONINE DOMAIN-CONTAINING PROTEIN 2"/>
    <property type="match status" value="1"/>
</dbReference>
<evidence type="ECO:0000256" key="15">
    <source>
        <dbReference type="ARBA" id="ARBA00035040"/>
    </source>
</evidence>
<dbReference type="InterPro" id="IPR058240">
    <property type="entry name" value="rSAM_sf"/>
</dbReference>
<comment type="similarity">
    <text evidence="13">Belongs to the radical SAM superfamily. RSAD2 family.</text>
</comment>
<evidence type="ECO:0000256" key="7">
    <source>
        <dbReference type="ARBA" id="ARBA00022824"/>
    </source>
</evidence>
<dbReference type="SFLD" id="SFLDG01088">
    <property type="entry name" value="antiviral_proteins"/>
    <property type="match status" value="1"/>
</dbReference>
<dbReference type="GO" id="GO:0005811">
    <property type="term" value="C:lipid droplet"/>
    <property type="evidence" value="ECO:0007669"/>
    <property type="project" value="InterPro"/>
</dbReference>
<evidence type="ECO:0000256" key="13">
    <source>
        <dbReference type="ARBA" id="ARBA00035008"/>
    </source>
</evidence>
<dbReference type="SFLD" id="SFLDS00029">
    <property type="entry name" value="Radical_SAM"/>
    <property type="match status" value="1"/>
</dbReference>
<keyword evidence="8" id="KW-0391">Immunity</keyword>
<keyword evidence="10" id="KW-0411">Iron-sulfur</keyword>
<dbReference type="CDD" id="cd01335">
    <property type="entry name" value="Radical_SAM"/>
    <property type="match status" value="1"/>
</dbReference>
<dbReference type="SUPFAM" id="SSF102114">
    <property type="entry name" value="Radical SAM enzymes"/>
    <property type="match status" value="1"/>
</dbReference>
<dbReference type="EMBL" id="HBUF01051981">
    <property type="protein sequence ID" value="CAG6622179.1"/>
    <property type="molecule type" value="Transcribed_RNA"/>
</dbReference>
<dbReference type="GO" id="GO:0046872">
    <property type="term" value="F:metal ion binding"/>
    <property type="evidence" value="ECO:0007669"/>
    <property type="project" value="UniProtKB-KW"/>
</dbReference>
<proteinExistence type="inferred from homology"/>
<dbReference type="PANTHER" id="PTHR21339:SF0">
    <property type="entry name" value="S-ADENOSYLMETHIONINE-DEPENDENT NUCLEOTIDE DEHYDRATASE RSAD2"/>
    <property type="match status" value="1"/>
</dbReference>
<keyword evidence="4" id="KW-0399">Innate immunity</keyword>
<dbReference type="GO" id="GO:0005789">
    <property type="term" value="C:endoplasmic reticulum membrane"/>
    <property type="evidence" value="ECO:0007669"/>
    <property type="project" value="UniProtKB-SubCell"/>
</dbReference>
<dbReference type="InterPro" id="IPR051196">
    <property type="entry name" value="RSAD2/Viperin_antiviral"/>
</dbReference>
<dbReference type="EMBL" id="HBUF01051983">
    <property type="protein sequence ID" value="CAG6622181.1"/>
    <property type="molecule type" value="Transcribed_RNA"/>
</dbReference>
<dbReference type="Pfam" id="PF04055">
    <property type="entry name" value="Radical_SAM"/>
    <property type="match status" value="1"/>
</dbReference>
<organism evidence="18">
    <name type="scientific">Cacopsylla melanoneura</name>
    <dbReference type="NCBI Taxonomy" id="428564"/>
    <lineage>
        <taxon>Eukaryota</taxon>
        <taxon>Metazoa</taxon>
        <taxon>Ecdysozoa</taxon>
        <taxon>Arthropoda</taxon>
        <taxon>Hexapoda</taxon>
        <taxon>Insecta</taxon>
        <taxon>Pterygota</taxon>
        <taxon>Neoptera</taxon>
        <taxon>Paraneoptera</taxon>
        <taxon>Hemiptera</taxon>
        <taxon>Sternorrhyncha</taxon>
        <taxon>Psylloidea</taxon>
        <taxon>Psyllidae</taxon>
        <taxon>Psyllinae</taxon>
        <taxon>Cacopsylla</taxon>
    </lineage>
</organism>
<evidence type="ECO:0000256" key="8">
    <source>
        <dbReference type="ARBA" id="ARBA00022859"/>
    </source>
</evidence>
<dbReference type="EMBL" id="HBUF01387393">
    <property type="protein sequence ID" value="CAG6732623.1"/>
    <property type="molecule type" value="Transcribed_RNA"/>
</dbReference>